<protein>
    <submittedName>
        <fullName evidence="1">Uncharacterized protein</fullName>
    </submittedName>
</protein>
<reference evidence="1" key="1">
    <citation type="submission" date="2023-03" db="UniProtKB">
        <authorList>
            <consortium name="EnsemblPlants"/>
        </authorList>
    </citation>
    <scope>IDENTIFICATION</scope>
</reference>
<dbReference type="Gramene" id="MELO3C029474.2.1">
    <property type="protein sequence ID" value="MELO3C029474.2.1"/>
    <property type="gene ID" value="MELO3C029474.2"/>
</dbReference>
<accession>A0A9I9E6Q4</accession>
<proteinExistence type="predicted"/>
<sequence length="39" mass="4097">MTRIDSESQSLLAQTNSMKAWLDLPGGASSFSVVGPSNI</sequence>
<evidence type="ECO:0000313" key="1">
    <source>
        <dbReference type="EnsemblPlants" id="MELO3C029474.2.1"/>
    </source>
</evidence>
<dbReference type="AlphaFoldDB" id="A0A9I9E6Q4"/>
<dbReference type="EnsemblPlants" id="MELO3C029474.2.1">
    <property type="protein sequence ID" value="MELO3C029474.2.1"/>
    <property type="gene ID" value="MELO3C029474.2"/>
</dbReference>
<organism evidence="1">
    <name type="scientific">Cucumis melo</name>
    <name type="common">Muskmelon</name>
    <dbReference type="NCBI Taxonomy" id="3656"/>
    <lineage>
        <taxon>Eukaryota</taxon>
        <taxon>Viridiplantae</taxon>
        <taxon>Streptophyta</taxon>
        <taxon>Embryophyta</taxon>
        <taxon>Tracheophyta</taxon>
        <taxon>Spermatophyta</taxon>
        <taxon>Magnoliopsida</taxon>
        <taxon>eudicotyledons</taxon>
        <taxon>Gunneridae</taxon>
        <taxon>Pentapetalae</taxon>
        <taxon>rosids</taxon>
        <taxon>fabids</taxon>
        <taxon>Cucurbitales</taxon>
        <taxon>Cucurbitaceae</taxon>
        <taxon>Benincaseae</taxon>
        <taxon>Cucumis</taxon>
    </lineage>
</organism>
<name>A0A9I9E6Q4_CUCME</name>